<dbReference type="GO" id="GO:0050661">
    <property type="term" value="F:NADP binding"/>
    <property type="evidence" value="ECO:0007669"/>
    <property type="project" value="InterPro"/>
</dbReference>
<name>A0AAU1ZYC3_9ACTN</name>
<comment type="similarity">
    <text evidence="1">Belongs to the FMO family.</text>
</comment>
<evidence type="ECO:0000256" key="5">
    <source>
        <dbReference type="ARBA" id="ARBA00022857"/>
    </source>
</evidence>
<keyword evidence="4" id="KW-0274">FAD</keyword>
<dbReference type="PRINTS" id="PR00370">
    <property type="entry name" value="FMOXYGENASE"/>
</dbReference>
<evidence type="ECO:0000256" key="1">
    <source>
        <dbReference type="ARBA" id="ARBA00009183"/>
    </source>
</evidence>
<keyword evidence="5" id="KW-0521">NADP</keyword>
<comment type="similarity">
    <text evidence="2">Belongs to the FAD-binding monooxygenase family.</text>
</comment>
<accession>A0AAU1ZYC3</accession>
<proteinExistence type="inferred from homology"/>
<protein>
    <submittedName>
        <fullName evidence="8">NAD(P)-binding domain-containing protein</fullName>
    </submittedName>
</protein>
<dbReference type="AlphaFoldDB" id="A0AAU1ZYC3"/>
<dbReference type="EMBL" id="CP108222">
    <property type="protein sequence ID" value="WTT17443.1"/>
    <property type="molecule type" value="Genomic_DNA"/>
</dbReference>
<dbReference type="SUPFAM" id="SSF51905">
    <property type="entry name" value="FAD/NAD(P)-binding domain"/>
    <property type="match status" value="2"/>
</dbReference>
<dbReference type="InterPro" id="IPR020946">
    <property type="entry name" value="Flavin_mOase-like"/>
</dbReference>
<dbReference type="GO" id="GO:0050660">
    <property type="term" value="F:flavin adenine dinucleotide binding"/>
    <property type="evidence" value="ECO:0007669"/>
    <property type="project" value="InterPro"/>
</dbReference>
<dbReference type="InterPro" id="IPR050346">
    <property type="entry name" value="FMO-like"/>
</dbReference>
<reference evidence="8" key="1">
    <citation type="submission" date="2022-10" db="EMBL/GenBank/DDBJ databases">
        <title>The complete genomes of actinobacterial strains from the NBC collection.</title>
        <authorList>
            <person name="Joergensen T.S."/>
            <person name="Alvarez Arevalo M."/>
            <person name="Sterndorff E.B."/>
            <person name="Faurdal D."/>
            <person name="Vuksanovic O."/>
            <person name="Mourched A.-S."/>
            <person name="Charusanti P."/>
            <person name="Shaw S."/>
            <person name="Blin K."/>
            <person name="Weber T."/>
        </authorList>
    </citation>
    <scope>NUCLEOTIDE SEQUENCE</scope>
    <source>
        <strain evidence="8">NBC_00093</strain>
    </source>
</reference>
<dbReference type="PIRSF" id="PIRSF000332">
    <property type="entry name" value="FMO"/>
    <property type="match status" value="1"/>
</dbReference>
<evidence type="ECO:0000256" key="2">
    <source>
        <dbReference type="ARBA" id="ARBA00010139"/>
    </source>
</evidence>
<keyword evidence="3" id="KW-0285">Flavoprotein</keyword>
<gene>
    <name evidence="8" type="ORF">OHA22_18800</name>
</gene>
<evidence type="ECO:0000256" key="4">
    <source>
        <dbReference type="ARBA" id="ARBA00022827"/>
    </source>
</evidence>
<evidence type="ECO:0000313" key="8">
    <source>
        <dbReference type="EMBL" id="WTT17443.1"/>
    </source>
</evidence>
<evidence type="ECO:0000256" key="3">
    <source>
        <dbReference type="ARBA" id="ARBA00022630"/>
    </source>
</evidence>
<sequence>MPRYCVIGAGAAGVSALQQLRRLGHDVDCFEKTDRVGGHWHTDYDALHLITSRDTTAFEDFPMPADHPHFPRRDQVRAYIESYAREHGLYDVIRFGTAVTGVVPVEAPDGSADAPTGSYGWRVTTSAGDDGIYDGVLVANGHLWDPRIPDIPGEFTGKTIHSGVYRNVSDLDGDRVLVVGAGNSGCDLAVDLAQHRLDADIVIRRGSWFQPKTYFGVPRQQVPFLADFAPQEQDLINRLMARLSIGEWNAYPGMPAPEGASLAEGRAVVNDLLLYWIHHGRITVRPGIERFDGRTVHFADGTARDYDTVLWATGFNVRLPFLDDALFPWAAGAPVRYAGGIVTATAEKLYFIGLIAPRGPQIPVYGTQTKLVARMIALHEEAGPQGAPLARYLASLQEPETGIDVVRDGWLRQLADTERLLAAYELSSSGKSSDASSGAPSDGSAPSLQSA</sequence>
<keyword evidence="6" id="KW-0560">Oxidoreductase</keyword>
<feature type="region of interest" description="Disordered" evidence="7">
    <location>
        <begin position="428"/>
        <end position="451"/>
    </location>
</feature>
<dbReference type="Pfam" id="PF00743">
    <property type="entry name" value="FMO-like"/>
    <property type="match status" value="1"/>
</dbReference>
<organism evidence="8">
    <name type="scientific">Streptomyces sp. NBC_00093</name>
    <dbReference type="NCBI Taxonomy" id="2975649"/>
    <lineage>
        <taxon>Bacteria</taxon>
        <taxon>Bacillati</taxon>
        <taxon>Actinomycetota</taxon>
        <taxon>Actinomycetes</taxon>
        <taxon>Kitasatosporales</taxon>
        <taxon>Streptomycetaceae</taxon>
        <taxon>Streptomyces</taxon>
    </lineage>
</organism>
<dbReference type="GO" id="GO:0004499">
    <property type="term" value="F:N,N-dimethylaniline monooxygenase activity"/>
    <property type="evidence" value="ECO:0007669"/>
    <property type="project" value="InterPro"/>
</dbReference>
<dbReference type="Gene3D" id="3.50.50.60">
    <property type="entry name" value="FAD/NAD(P)-binding domain"/>
    <property type="match status" value="1"/>
</dbReference>
<evidence type="ECO:0000256" key="7">
    <source>
        <dbReference type="SAM" id="MobiDB-lite"/>
    </source>
</evidence>
<dbReference type="PANTHER" id="PTHR23023">
    <property type="entry name" value="DIMETHYLANILINE MONOOXYGENASE"/>
    <property type="match status" value="1"/>
</dbReference>
<dbReference type="InterPro" id="IPR000960">
    <property type="entry name" value="Flavin_mOase"/>
</dbReference>
<evidence type="ECO:0000256" key="6">
    <source>
        <dbReference type="ARBA" id="ARBA00023002"/>
    </source>
</evidence>
<dbReference type="InterPro" id="IPR036188">
    <property type="entry name" value="FAD/NAD-bd_sf"/>
</dbReference>